<dbReference type="InterPro" id="IPR000531">
    <property type="entry name" value="Beta-barrel_TonB"/>
</dbReference>
<evidence type="ECO:0000313" key="13">
    <source>
        <dbReference type="Proteomes" id="UP000480178"/>
    </source>
</evidence>
<dbReference type="Pfam" id="PF13715">
    <property type="entry name" value="CarbopepD_reg_2"/>
    <property type="match status" value="1"/>
</dbReference>
<dbReference type="NCBIfam" id="TIGR04056">
    <property type="entry name" value="OMP_RagA_SusC"/>
    <property type="match status" value="1"/>
</dbReference>
<evidence type="ECO:0000259" key="10">
    <source>
        <dbReference type="Pfam" id="PF00593"/>
    </source>
</evidence>
<evidence type="ECO:0000259" key="11">
    <source>
        <dbReference type="Pfam" id="PF07715"/>
    </source>
</evidence>
<dbReference type="InterPro" id="IPR039426">
    <property type="entry name" value="TonB-dep_rcpt-like"/>
</dbReference>
<dbReference type="Pfam" id="PF00593">
    <property type="entry name" value="TonB_dep_Rec_b-barrel"/>
    <property type="match status" value="1"/>
</dbReference>
<feature type="domain" description="TonB-dependent receptor-like beta-barrel" evidence="10">
    <location>
        <begin position="419"/>
        <end position="965"/>
    </location>
</feature>
<comment type="similarity">
    <text evidence="8 9">Belongs to the TonB-dependent receptor family.</text>
</comment>
<dbReference type="InterPro" id="IPR008969">
    <property type="entry name" value="CarboxyPept-like_regulatory"/>
</dbReference>
<dbReference type="Proteomes" id="UP000480178">
    <property type="component" value="Chromosome"/>
</dbReference>
<dbReference type="SUPFAM" id="SSF56935">
    <property type="entry name" value="Porins"/>
    <property type="match status" value="1"/>
</dbReference>
<dbReference type="InterPro" id="IPR012910">
    <property type="entry name" value="Plug_dom"/>
</dbReference>
<evidence type="ECO:0000313" key="12">
    <source>
        <dbReference type="EMBL" id="QHT65532.1"/>
    </source>
</evidence>
<dbReference type="Gene3D" id="2.60.40.1120">
    <property type="entry name" value="Carboxypeptidase-like, regulatory domain"/>
    <property type="match status" value="1"/>
</dbReference>
<evidence type="ECO:0000256" key="2">
    <source>
        <dbReference type="ARBA" id="ARBA00022448"/>
    </source>
</evidence>
<gene>
    <name evidence="12" type="ORF">GXP67_02045</name>
</gene>
<keyword evidence="13" id="KW-1185">Reference proteome</keyword>
<feature type="domain" description="TonB-dependent receptor plug" evidence="11">
    <location>
        <begin position="117"/>
        <end position="238"/>
    </location>
</feature>
<protein>
    <submittedName>
        <fullName evidence="12">TonB-dependent receptor</fullName>
    </submittedName>
</protein>
<keyword evidence="12" id="KW-0675">Receptor</keyword>
<sequence length="1009" mass="109249">MHRTLQVFIIIGLILLTNQLLYAQGSTITGKVTSAEDNSGLPGVNVLIEGTPSGTTTDAYGNYSITVPPQATLAFSYIGFITQKIAVGNQSTVNVVLKSDVTQLNEVVVAGYSIVEKKDVISSIASVSSKDFKDIPVAGIDQALQGQAPGVQVTQSSGTPGGGITVRVRGSTSISASNRPLFIVDGVPVEDGSLGLRSFGGQNDNALATINPNDIESLQVLKDASAKAIYGSRAANGVVLITTKRGKTDQKTTITADVQRGIIDPTKKLDLLNSDELLELQMEAITNLGGNPDTVGLIPGVTNAINTDWLNEIFRRGIYQQYQLSASGGSEKTRFYISGNFRDEEGVQLNNKFERYTGTVNLDHKATDKLSFGSNLTLSRTKNKRVKGDNFLDGVYSGAAASLPYYSPYDEQGNLITIGDPLYPDFPNFNPVAQALLPRFDTYTTKILGGIYAEYRFFNNLSLRTKFSTDYNSVNDDQFEPSTTAIGGSAGVGGQGYGINSSGTYATIINTNTLTFNKTLFEKHNINGLLGTEVLQRTERTSSVTGRLFPSDDFTYITSAGVVDQGSSFIVQNGLLSFFGEFKYDYNDRYFVTITAREDGSSRFGQGRRFGFFPSASGGWRVSAEPFMQNFAWINDLKLRGSYGFTGNERIGDFAFLGTWSATSYNGASGIGPAGLSNPNLQWERTREANIGVDLSMFNGRVTVTLDGYSNLTDKLLFTEPYPLTTGFGGIQGNVGKISNKGVELGLNTVNLDGNLKWTTNLNISRNINNVESLADTLPLYFGYQAAGVSGTSVLLTNHPLGTYWGLKFQGVDPATGNAIYADVNGDGEITEDDGAVIGNAQPDFIGGITNRFSFKGFDLSVFFQFSYGNEIINMTNSSLLNLGQNLQVNQIREALQRWRKPGDITSIPKYEFGNTFNNRHSSRFIEDGSYLRLKNLSLGYNLPSNWVSRIKVSNARIYASATNLWTLTPYSGGDPEVSNLDGATIGQGIDLFTLPQVRTIMLGVTVGF</sequence>
<keyword evidence="4 8" id="KW-0812">Transmembrane</keyword>
<dbReference type="PROSITE" id="PS52016">
    <property type="entry name" value="TONB_DEPENDENT_REC_3"/>
    <property type="match status" value="1"/>
</dbReference>
<name>A0A6C0GCH6_9BACT</name>
<keyword evidence="6 8" id="KW-0472">Membrane</keyword>
<dbReference type="Gene3D" id="2.40.170.20">
    <property type="entry name" value="TonB-dependent receptor, beta-barrel domain"/>
    <property type="match status" value="1"/>
</dbReference>
<evidence type="ECO:0000256" key="4">
    <source>
        <dbReference type="ARBA" id="ARBA00022692"/>
    </source>
</evidence>
<keyword evidence="3 8" id="KW-1134">Transmembrane beta strand</keyword>
<evidence type="ECO:0000256" key="5">
    <source>
        <dbReference type="ARBA" id="ARBA00023077"/>
    </source>
</evidence>
<dbReference type="FunFam" id="2.170.130.10:FF:000008">
    <property type="entry name" value="SusC/RagA family TonB-linked outer membrane protein"/>
    <property type="match status" value="1"/>
</dbReference>
<dbReference type="Gene3D" id="2.170.130.10">
    <property type="entry name" value="TonB-dependent receptor, plug domain"/>
    <property type="match status" value="1"/>
</dbReference>
<proteinExistence type="inferred from homology"/>
<dbReference type="KEGG" id="rhoz:GXP67_02045"/>
<comment type="subcellular location">
    <subcellularLocation>
        <location evidence="1 8">Cell outer membrane</location>
        <topology evidence="1 8">Multi-pass membrane protein</topology>
    </subcellularLocation>
</comment>
<dbReference type="Pfam" id="PF07715">
    <property type="entry name" value="Plug"/>
    <property type="match status" value="1"/>
</dbReference>
<accession>A0A6C0GCH6</accession>
<dbReference type="InterPro" id="IPR037066">
    <property type="entry name" value="Plug_dom_sf"/>
</dbReference>
<keyword evidence="7 8" id="KW-0998">Cell outer membrane</keyword>
<evidence type="ECO:0000256" key="8">
    <source>
        <dbReference type="PROSITE-ProRule" id="PRU01360"/>
    </source>
</evidence>
<dbReference type="EMBL" id="CP048222">
    <property type="protein sequence ID" value="QHT65532.1"/>
    <property type="molecule type" value="Genomic_DNA"/>
</dbReference>
<keyword evidence="5 9" id="KW-0798">TonB box</keyword>
<keyword evidence="2 8" id="KW-0813">Transport</keyword>
<dbReference type="InterPro" id="IPR036942">
    <property type="entry name" value="Beta-barrel_TonB_sf"/>
</dbReference>
<dbReference type="InterPro" id="IPR023997">
    <property type="entry name" value="TonB-dep_OMP_SusC/RagA_CS"/>
</dbReference>
<dbReference type="SUPFAM" id="SSF49464">
    <property type="entry name" value="Carboxypeptidase regulatory domain-like"/>
    <property type="match status" value="1"/>
</dbReference>
<dbReference type="AlphaFoldDB" id="A0A6C0GCH6"/>
<dbReference type="RefSeq" id="WP_162441616.1">
    <property type="nucleotide sequence ID" value="NZ_CP048222.1"/>
</dbReference>
<evidence type="ECO:0000256" key="7">
    <source>
        <dbReference type="ARBA" id="ARBA00023237"/>
    </source>
</evidence>
<evidence type="ECO:0000256" key="1">
    <source>
        <dbReference type="ARBA" id="ARBA00004571"/>
    </source>
</evidence>
<dbReference type="NCBIfam" id="TIGR04057">
    <property type="entry name" value="SusC_RagA_signa"/>
    <property type="match status" value="1"/>
</dbReference>
<organism evidence="12 13">
    <name type="scientific">Rhodocytophaga rosea</name>
    <dbReference type="NCBI Taxonomy" id="2704465"/>
    <lineage>
        <taxon>Bacteria</taxon>
        <taxon>Pseudomonadati</taxon>
        <taxon>Bacteroidota</taxon>
        <taxon>Cytophagia</taxon>
        <taxon>Cytophagales</taxon>
        <taxon>Rhodocytophagaceae</taxon>
        <taxon>Rhodocytophaga</taxon>
    </lineage>
</organism>
<evidence type="ECO:0000256" key="6">
    <source>
        <dbReference type="ARBA" id="ARBA00023136"/>
    </source>
</evidence>
<evidence type="ECO:0000256" key="3">
    <source>
        <dbReference type="ARBA" id="ARBA00022452"/>
    </source>
</evidence>
<evidence type="ECO:0000256" key="9">
    <source>
        <dbReference type="RuleBase" id="RU003357"/>
    </source>
</evidence>
<dbReference type="InterPro" id="IPR023996">
    <property type="entry name" value="TonB-dep_OMP_SusC/RagA"/>
</dbReference>
<reference evidence="12 13" key="1">
    <citation type="submission" date="2020-01" db="EMBL/GenBank/DDBJ databases">
        <authorList>
            <person name="Kim M.K."/>
        </authorList>
    </citation>
    <scope>NUCLEOTIDE SEQUENCE [LARGE SCALE GENOMIC DNA]</scope>
    <source>
        <strain evidence="12 13">172606-1</strain>
    </source>
</reference>
<dbReference type="GO" id="GO:0009279">
    <property type="term" value="C:cell outer membrane"/>
    <property type="evidence" value="ECO:0007669"/>
    <property type="project" value="UniProtKB-SubCell"/>
</dbReference>